<feature type="region of interest" description="Disordered" evidence="10">
    <location>
        <begin position="239"/>
        <end position="259"/>
    </location>
</feature>
<name>A0A0D3K3Z9_EMIH1</name>
<evidence type="ECO:0000256" key="10">
    <source>
        <dbReference type="SAM" id="MobiDB-lite"/>
    </source>
</evidence>
<dbReference type="InterPro" id="IPR033247">
    <property type="entry name" value="Transketolase_fam"/>
</dbReference>
<dbReference type="InterPro" id="IPR005474">
    <property type="entry name" value="Transketolase_N"/>
</dbReference>
<dbReference type="Pfam" id="PF02779">
    <property type="entry name" value="Transket_pyr"/>
    <property type="match status" value="1"/>
</dbReference>
<organism evidence="12 13">
    <name type="scientific">Emiliania huxleyi (strain CCMP1516)</name>
    <dbReference type="NCBI Taxonomy" id="280463"/>
    <lineage>
        <taxon>Eukaryota</taxon>
        <taxon>Haptista</taxon>
        <taxon>Haptophyta</taxon>
        <taxon>Prymnesiophyceae</taxon>
        <taxon>Isochrysidales</taxon>
        <taxon>Noelaerhabdaceae</taxon>
        <taxon>Emiliania</taxon>
    </lineage>
</organism>
<dbReference type="Gene3D" id="3.40.50.920">
    <property type="match status" value="1"/>
</dbReference>
<dbReference type="Pfam" id="PF00456">
    <property type="entry name" value="Transketolase_N"/>
    <property type="match status" value="1"/>
</dbReference>
<dbReference type="PANTHER" id="PTHR43522:SF2">
    <property type="entry name" value="TRANSKETOLASE 1-RELATED"/>
    <property type="match status" value="1"/>
</dbReference>
<keyword evidence="7" id="KW-0460">Magnesium</keyword>
<dbReference type="HOGENOM" id="CLU_009227_0_0_1"/>
<dbReference type="PANTHER" id="PTHR43522">
    <property type="entry name" value="TRANSKETOLASE"/>
    <property type="match status" value="1"/>
</dbReference>
<dbReference type="Proteomes" id="UP000013827">
    <property type="component" value="Unassembled WGS sequence"/>
</dbReference>
<keyword evidence="8" id="KW-0786">Thiamine pyrophosphate</keyword>
<evidence type="ECO:0000256" key="3">
    <source>
        <dbReference type="ARBA" id="ARBA00001964"/>
    </source>
</evidence>
<dbReference type="InterPro" id="IPR005475">
    <property type="entry name" value="Transketolase-like_Pyr-bd"/>
</dbReference>
<comment type="cofactor">
    <cofactor evidence="2">
        <name>Mg(2+)</name>
        <dbReference type="ChEBI" id="CHEBI:18420"/>
    </cofactor>
</comment>
<evidence type="ECO:0000256" key="7">
    <source>
        <dbReference type="ARBA" id="ARBA00022842"/>
    </source>
</evidence>
<dbReference type="OMA" id="ADYMRGS"/>
<evidence type="ECO:0000256" key="8">
    <source>
        <dbReference type="ARBA" id="ARBA00023052"/>
    </source>
</evidence>
<dbReference type="Gene3D" id="3.40.50.970">
    <property type="match status" value="2"/>
</dbReference>
<dbReference type="KEGG" id="ehx:EMIHUDRAFT_423965"/>
<feature type="region of interest" description="Disordered" evidence="10">
    <location>
        <begin position="196"/>
        <end position="227"/>
    </location>
</feature>
<feature type="compositionally biased region" description="Low complexity" evidence="10">
    <location>
        <begin position="201"/>
        <end position="216"/>
    </location>
</feature>
<dbReference type="GO" id="GO:0046872">
    <property type="term" value="F:metal ion binding"/>
    <property type="evidence" value="ECO:0007669"/>
    <property type="project" value="UniProtKB-KW"/>
</dbReference>
<dbReference type="CDD" id="cd02012">
    <property type="entry name" value="TPP_TK"/>
    <property type="match status" value="1"/>
</dbReference>
<dbReference type="InterPro" id="IPR029061">
    <property type="entry name" value="THDP-binding"/>
</dbReference>
<dbReference type="AlphaFoldDB" id="A0A0D3K3Z9"/>
<dbReference type="GeneID" id="17275757"/>
<dbReference type="GO" id="GO:0005829">
    <property type="term" value="C:cytosol"/>
    <property type="evidence" value="ECO:0007669"/>
    <property type="project" value="TreeGrafter"/>
</dbReference>
<dbReference type="GO" id="GO:0006098">
    <property type="term" value="P:pentose-phosphate shunt"/>
    <property type="evidence" value="ECO:0007669"/>
    <property type="project" value="TreeGrafter"/>
</dbReference>
<dbReference type="SMART" id="SM00861">
    <property type="entry name" value="Transket_pyr"/>
    <property type="match status" value="1"/>
</dbReference>
<dbReference type="Pfam" id="PF22613">
    <property type="entry name" value="Transketolase_C_1"/>
    <property type="match status" value="1"/>
</dbReference>
<dbReference type="GO" id="GO:0005634">
    <property type="term" value="C:nucleus"/>
    <property type="evidence" value="ECO:0007669"/>
    <property type="project" value="TreeGrafter"/>
</dbReference>
<protein>
    <recommendedName>
        <fullName evidence="11">Transketolase-like pyrimidine-binding domain-containing protein</fullName>
    </recommendedName>
</protein>
<evidence type="ECO:0000256" key="4">
    <source>
        <dbReference type="ARBA" id="ARBA00007131"/>
    </source>
</evidence>
<dbReference type="EnsemblProtists" id="EOD30484">
    <property type="protein sequence ID" value="EOD30484"/>
    <property type="gene ID" value="EMIHUDRAFT_423965"/>
</dbReference>
<dbReference type="GO" id="GO:0004802">
    <property type="term" value="F:transketolase activity"/>
    <property type="evidence" value="ECO:0007669"/>
    <property type="project" value="UniProtKB-EC"/>
</dbReference>
<evidence type="ECO:0000256" key="5">
    <source>
        <dbReference type="ARBA" id="ARBA00022679"/>
    </source>
</evidence>
<comment type="cofactor">
    <cofactor evidence="3">
        <name>thiamine diphosphate</name>
        <dbReference type="ChEBI" id="CHEBI:58937"/>
    </cofactor>
</comment>
<dbReference type="RefSeq" id="XP_005782913.1">
    <property type="nucleotide sequence ID" value="XM_005782856.1"/>
</dbReference>
<dbReference type="SUPFAM" id="SSF52922">
    <property type="entry name" value="TK C-terminal domain-like"/>
    <property type="match status" value="1"/>
</dbReference>
<evidence type="ECO:0000313" key="13">
    <source>
        <dbReference type="Proteomes" id="UP000013827"/>
    </source>
</evidence>
<evidence type="ECO:0000256" key="2">
    <source>
        <dbReference type="ARBA" id="ARBA00001946"/>
    </source>
</evidence>
<evidence type="ECO:0000256" key="1">
    <source>
        <dbReference type="ARBA" id="ARBA00001941"/>
    </source>
</evidence>
<reference evidence="13" key="1">
    <citation type="journal article" date="2013" name="Nature">
        <title>Pan genome of the phytoplankton Emiliania underpins its global distribution.</title>
        <authorList>
            <person name="Read B.A."/>
            <person name="Kegel J."/>
            <person name="Klute M.J."/>
            <person name="Kuo A."/>
            <person name="Lefebvre S.C."/>
            <person name="Maumus F."/>
            <person name="Mayer C."/>
            <person name="Miller J."/>
            <person name="Monier A."/>
            <person name="Salamov A."/>
            <person name="Young J."/>
            <person name="Aguilar M."/>
            <person name="Claverie J.M."/>
            <person name="Frickenhaus S."/>
            <person name="Gonzalez K."/>
            <person name="Herman E.K."/>
            <person name="Lin Y.C."/>
            <person name="Napier J."/>
            <person name="Ogata H."/>
            <person name="Sarno A.F."/>
            <person name="Shmutz J."/>
            <person name="Schroeder D."/>
            <person name="de Vargas C."/>
            <person name="Verret F."/>
            <person name="von Dassow P."/>
            <person name="Valentin K."/>
            <person name="Van de Peer Y."/>
            <person name="Wheeler G."/>
            <person name="Dacks J.B."/>
            <person name="Delwiche C.F."/>
            <person name="Dyhrman S.T."/>
            <person name="Glockner G."/>
            <person name="John U."/>
            <person name="Richards T."/>
            <person name="Worden A.Z."/>
            <person name="Zhang X."/>
            <person name="Grigoriev I.V."/>
            <person name="Allen A.E."/>
            <person name="Bidle K."/>
            <person name="Borodovsky M."/>
            <person name="Bowler C."/>
            <person name="Brownlee C."/>
            <person name="Cock J.M."/>
            <person name="Elias M."/>
            <person name="Gladyshev V.N."/>
            <person name="Groth M."/>
            <person name="Guda C."/>
            <person name="Hadaegh A."/>
            <person name="Iglesias-Rodriguez M.D."/>
            <person name="Jenkins J."/>
            <person name="Jones B.M."/>
            <person name="Lawson T."/>
            <person name="Leese F."/>
            <person name="Lindquist E."/>
            <person name="Lobanov A."/>
            <person name="Lomsadze A."/>
            <person name="Malik S.B."/>
            <person name="Marsh M.E."/>
            <person name="Mackinder L."/>
            <person name="Mock T."/>
            <person name="Mueller-Roeber B."/>
            <person name="Pagarete A."/>
            <person name="Parker M."/>
            <person name="Probert I."/>
            <person name="Quesneville H."/>
            <person name="Raines C."/>
            <person name="Rensing S.A."/>
            <person name="Riano-Pachon D.M."/>
            <person name="Richier S."/>
            <person name="Rokitta S."/>
            <person name="Shiraiwa Y."/>
            <person name="Soanes D.M."/>
            <person name="van der Giezen M."/>
            <person name="Wahlund T.M."/>
            <person name="Williams B."/>
            <person name="Wilson W."/>
            <person name="Wolfe G."/>
            <person name="Wurch L.L."/>
        </authorList>
    </citation>
    <scope>NUCLEOTIDE SEQUENCE</scope>
</reference>
<proteinExistence type="inferred from homology"/>
<comment type="cofactor">
    <cofactor evidence="1">
        <name>Co(2+)</name>
        <dbReference type="ChEBI" id="CHEBI:48828"/>
    </cofactor>
</comment>
<accession>A0A0D3K3Z9</accession>
<comment type="similarity">
    <text evidence="4">Belongs to the transketolase family.</text>
</comment>
<sequence length="646" mass="69223">MVQAANSGHPGAPMGCAPMAHVLWSGVMSYDPADPEWINRDRFVLSNGHACALLYSMLHLTGYGVSIDDLKQFRQLDSITPGHPENGVTPGVEVSTGPLGQGISNGVGLAMAQAHLGATFNREGFSLIDNFTYVICGDGCMQEGISSEAVVLVGHLQLGRLIVLYDDNKIQIDGATSLAFSEDVGKRYEAYGWQASAPRSAAPRHTTTHTHTPPAASGSSHLRREGDTSRVQYEWLRRITGQPLPGRPQQQPPFGRSGGAEQAVFVAADDDQSALLGEYAAAHPALAAEFERRRAGELPAGWREARRFLPAAARSKPPPPHPAAALASLEWDKPLATRQSSQLVLNKLCEVVPELVGGSADLTPSNLTKFKGAADFQAPSPHPLAPRHAASPEGRYIRFGVREHAMAALCNGMHAYGMLRPFCATFLNFFGYAAGAVRVSALSHFGEDGPTHQPVEALVNLRATPNLLTLRPADANEVVGAYMVAMERPKTPAVIALSRQGCANLAGSRAEAVARGAYDTPPQLVLVGTGSEVQTLEQAVPLLEGVRVQLVSMPCCELFDSQPREYKHEVLPPGVPVLAMEALAAEGWCKYAHSVIGMRSFGCSAPAKEVQKRFGFTADNAALRARELLQHYANKLAPDLLDRPDN</sequence>
<comment type="catalytic activity">
    <reaction evidence="9">
        <text>D-sedoheptulose 7-phosphate + D-glyceraldehyde 3-phosphate = aldehydo-D-ribose 5-phosphate + D-xylulose 5-phosphate</text>
        <dbReference type="Rhea" id="RHEA:10508"/>
        <dbReference type="ChEBI" id="CHEBI:57483"/>
        <dbReference type="ChEBI" id="CHEBI:57737"/>
        <dbReference type="ChEBI" id="CHEBI:58273"/>
        <dbReference type="ChEBI" id="CHEBI:59776"/>
        <dbReference type="EC" id="2.2.1.1"/>
    </reaction>
</comment>
<evidence type="ECO:0000256" key="9">
    <source>
        <dbReference type="ARBA" id="ARBA00049473"/>
    </source>
</evidence>
<feature type="compositionally biased region" description="Low complexity" evidence="10">
    <location>
        <begin position="241"/>
        <end position="255"/>
    </location>
</feature>
<keyword evidence="13" id="KW-1185">Reference proteome</keyword>
<reference evidence="12" key="2">
    <citation type="submission" date="2024-10" db="UniProtKB">
        <authorList>
            <consortium name="EnsemblProtists"/>
        </authorList>
    </citation>
    <scope>IDENTIFICATION</scope>
</reference>
<dbReference type="CDD" id="cd07033">
    <property type="entry name" value="TPP_PYR_DXS_TK_like"/>
    <property type="match status" value="1"/>
</dbReference>
<keyword evidence="6" id="KW-0479">Metal-binding</keyword>
<evidence type="ECO:0000259" key="11">
    <source>
        <dbReference type="SMART" id="SM00861"/>
    </source>
</evidence>
<dbReference type="eggNOG" id="KOG0523">
    <property type="taxonomic scope" value="Eukaryota"/>
</dbReference>
<dbReference type="SUPFAM" id="SSF52518">
    <property type="entry name" value="Thiamin diphosphate-binding fold (THDP-binding)"/>
    <property type="match status" value="2"/>
</dbReference>
<dbReference type="InterPro" id="IPR009014">
    <property type="entry name" value="Transketo_C/PFOR_II"/>
</dbReference>
<feature type="domain" description="Transketolase-like pyrimidine-binding" evidence="11">
    <location>
        <begin position="335"/>
        <end position="505"/>
    </location>
</feature>
<dbReference type="STRING" id="2903.R1FB68"/>
<keyword evidence="5" id="KW-0808">Transferase</keyword>
<evidence type="ECO:0000313" key="12">
    <source>
        <dbReference type="EnsemblProtists" id="EOD30484"/>
    </source>
</evidence>
<dbReference type="InterPro" id="IPR055152">
    <property type="entry name" value="Transketolase-like_C_2"/>
</dbReference>
<dbReference type="PaxDb" id="2903-EOD30484"/>
<evidence type="ECO:0000256" key="6">
    <source>
        <dbReference type="ARBA" id="ARBA00022723"/>
    </source>
</evidence>